<evidence type="ECO:0000313" key="4">
    <source>
        <dbReference type="Proteomes" id="UP000256345"/>
    </source>
</evidence>
<evidence type="ECO:0000313" key="2">
    <source>
        <dbReference type="EMBL" id="REG26614.1"/>
    </source>
</evidence>
<name>A0AAC8QGT8_9BACT</name>
<dbReference type="Proteomes" id="UP000035579">
    <property type="component" value="Chromosome"/>
</dbReference>
<dbReference type="AlphaFoldDB" id="A0AAC8QGT8"/>
<dbReference type="EMBL" id="CP011509">
    <property type="protein sequence ID" value="AKJ07204.1"/>
    <property type="molecule type" value="Genomic_DNA"/>
</dbReference>
<dbReference type="RefSeq" id="WP_047860295.1">
    <property type="nucleotide sequence ID" value="NZ_CP011509.1"/>
</dbReference>
<organism evidence="1 3">
    <name type="scientific">Archangium gephyra</name>
    <dbReference type="NCBI Taxonomy" id="48"/>
    <lineage>
        <taxon>Bacteria</taxon>
        <taxon>Pseudomonadati</taxon>
        <taxon>Myxococcota</taxon>
        <taxon>Myxococcia</taxon>
        <taxon>Myxococcales</taxon>
        <taxon>Cystobacterineae</taxon>
        <taxon>Archangiaceae</taxon>
        <taxon>Archangium</taxon>
    </lineage>
</organism>
<keyword evidence="4" id="KW-1185">Reference proteome</keyword>
<accession>A0AAC8QGT8</accession>
<evidence type="ECO:0000313" key="1">
    <source>
        <dbReference type="EMBL" id="AKJ07204.1"/>
    </source>
</evidence>
<dbReference type="InterPro" id="IPR021519">
    <property type="entry name" value="DUF3182"/>
</dbReference>
<proteinExistence type="predicted"/>
<dbReference type="SUPFAM" id="SSF56059">
    <property type="entry name" value="Glutathione synthetase ATP-binding domain-like"/>
    <property type="match status" value="1"/>
</dbReference>
<reference evidence="2 4" key="2">
    <citation type="submission" date="2018-08" db="EMBL/GenBank/DDBJ databases">
        <title>Genomic Encyclopedia of Archaeal and Bacterial Type Strains, Phase II (KMG-II): from individual species to whole genera.</title>
        <authorList>
            <person name="Goeker M."/>
        </authorList>
    </citation>
    <scope>NUCLEOTIDE SEQUENCE [LARGE SCALE GENOMIC DNA]</scope>
    <source>
        <strain evidence="2 4">DSM 2261</strain>
    </source>
</reference>
<dbReference type="Proteomes" id="UP000256345">
    <property type="component" value="Unassembled WGS sequence"/>
</dbReference>
<dbReference type="KEGG" id="age:AA314_08830"/>
<dbReference type="Pfam" id="PF11379">
    <property type="entry name" value="DUF3182"/>
    <property type="match status" value="1"/>
</dbReference>
<evidence type="ECO:0000313" key="3">
    <source>
        <dbReference type="Proteomes" id="UP000035579"/>
    </source>
</evidence>
<gene>
    <name evidence="1" type="ORF">AA314_08830</name>
    <name evidence="2" type="ORF">ATI61_111163</name>
</gene>
<reference evidence="1 3" key="1">
    <citation type="submission" date="2015-05" db="EMBL/GenBank/DDBJ databases">
        <title>Genome assembly of Archangium gephyra DSM 2261.</title>
        <authorList>
            <person name="Sharma G."/>
            <person name="Subramanian S."/>
        </authorList>
    </citation>
    <scope>NUCLEOTIDE SEQUENCE [LARGE SCALE GENOMIC DNA]</scope>
    <source>
        <strain evidence="1 3">DSM 2261</strain>
    </source>
</reference>
<dbReference type="EMBL" id="QUMU01000011">
    <property type="protein sequence ID" value="REG26614.1"/>
    <property type="molecule type" value="Genomic_DNA"/>
</dbReference>
<sequence>MAQGTVVTYAAGREGYLRTHEGITHTALARELAGLKGYAFGGEYVRGRHAPAHCYFVPRDTLCAEDAAELGIREPEDLFGGVVPLGFARTKVITHGLLGEESDRPPGWSRAFSRAVADEVLPGFTVFNRREAELAGLRLLEGGPVRVKNPLAAGGRDQWVVTRREELTAVLAPLADGDIARHGLVLERNLSQVSTLSVGLVVLEGLTLAYHGTQWNTRDNLGRSVYGGSRLFVVRGGGEALLGLELPPRVRRAIAQALVYDRAATEHYGVIASRRNYDVAVGVDDQGRELSGVLEQSWRVGGASGAELAAFQELQRLQERPAVSASCTEVYGEEAQPPPGARVVFQGLDPEVGPLLKYTVIHEDA</sequence>
<protein>
    <submittedName>
        <fullName evidence="1">Biotin carboxylase</fullName>
    </submittedName>
    <submittedName>
        <fullName evidence="2">Uncharacterized protein DUF3182</fullName>
    </submittedName>
</protein>